<evidence type="ECO:0008006" key="4">
    <source>
        <dbReference type="Google" id="ProtNLM"/>
    </source>
</evidence>
<name>A0A9W7F6Q3_9STRA</name>
<organism evidence="2 3">
    <name type="scientific">Triparma laevis f. longispina</name>
    <dbReference type="NCBI Taxonomy" id="1714387"/>
    <lineage>
        <taxon>Eukaryota</taxon>
        <taxon>Sar</taxon>
        <taxon>Stramenopiles</taxon>
        <taxon>Ochrophyta</taxon>
        <taxon>Bolidophyceae</taxon>
        <taxon>Parmales</taxon>
        <taxon>Triparmaceae</taxon>
        <taxon>Triparma</taxon>
    </lineage>
</organism>
<gene>
    <name evidence="2" type="ORF">TrLO_g3068</name>
</gene>
<proteinExistence type="predicted"/>
<dbReference type="Proteomes" id="UP001165122">
    <property type="component" value="Unassembled WGS sequence"/>
</dbReference>
<dbReference type="OrthoDB" id="10556490at2759"/>
<dbReference type="EMBL" id="BRXW01000087">
    <property type="protein sequence ID" value="GMI05425.1"/>
    <property type="molecule type" value="Genomic_DNA"/>
</dbReference>
<evidence type="ECO:0000313" key="2">
    <source>
        <dbReference type="EMBL" id="GMI05425.1"/>
    </source>
</evidence>
<sequence>MGGACWQVEKPPAHKPPTHIQRNLVAFGSTPIDIMLSGWRQGTCYVRDNCFGTGPSDGSSTAGQQVIFTSSRNIYVNSGFEICIGDPCVATTSPSDDGSNGTFYCANAAGTIGRYAGHCSCHCNPGFAGDNCEVCGNNPALIILGLLLACLYAVVPLWLLWRTTKNVRSSLSTGEDYLTEIKAISRRCQEEADRGSVTNDLDVLATDSYKAAVVGVILGSFEGKCWWWKVCLMIEQAVLAVVVLTKVNPTFATAIVLFGWLSSIYARPYWNDAEDWVDLISRTSTLFTIIAANLIHLEVVTDEEVWLGVSLCSSAMVTIVLLIHAIGPQRVFRGAAHYVKRNIRWRKIVRV</sequence>
<comment type="caution">
    <text evidence="2">The sequence shown here is derived from an EMBL/GenBank/DDBJ whole genome shotgun (WGS) entry which is preliminary data.</text>
</comment>
<keyword evidence="1" id="KW-1133">Transmembrane helix</keyword>
<feature type="transmembrane region" description="Helical" evidence="1">
    <location>
        <begin position="305"/>
        <end position="326"/>
    </location>
</feature>
<reference evidence="3" key="1">
    <citation type="journal article" date="2023" name="Commun. Biol.">
        <title>Genome analysis of Parmales, the sister group of diatoms, reveals the evolutionary specialization of diatoms from phago-mixotrophs to photoautotrophs.</title>
        <authorList>
            <person name="Ban H."/>
            <person name="Sato S."/>
            <person name="Yoshikawa S."/>
            <person name="Yamada K."/>
            <person name="Nakamura Y."/>
            <person name="Ichinomiya M."/>
            <person name="Sato N."/>
            <person name="Blanc-Mathieu R."/>
            <person name="Endo H."/>
            <person name="Kuwata A."/>
            <person name="Ogata H."/>
        </authorList>
    </citation>
    <scope>NUCLEOTIDE SEQUENCE [LARGE SCALE GENOMIC DNA]</scope>
    <source>
        <strain evidence="3">NIES 3700</strain>
    </source>
</reference>
<accession>A0A9W7F6Q3</accession>
<keyword evidence="3" id="KW-1185">Reference proteome</keyword>
<evidence type="ECO:0000313" key="3">
    <source>
        <dbReference type="Proteomes" id="UP001165122"/>
    </source>
</evidence>
<evidence type="ECO:0000256" key="1">
    <source>
        <dbReference type="SAM" id="Phobius"/>
    </source>
</evidence>
<feature type="transmembrane region" description="Helical" evidence="1">
    <location>
        <begin position="140"/>
        <end position="161"/>
    </location>
</feature>
<keyword evidence="1" id="KW-0472">Membrane</keyword>
<keyword evidence="1" id="KW-0812">Transmembrane</keyword>
<protein>
    <recommendedName>
        <fullName evidence="4">EGF-like domain-containing protein</fullName>
    </recommendedName>
</protein>
<dbReference type="AlphaFoldDB" id="A0A9W7F6Q3"/>